<organism evidence="6 7">
    <name type="scientific">Cochliobolus carbonum (strain 26-R-13)</name>
    <name type="common">Maize leaf spot fungus</name>
    <name type="synonym">Bipolaris zeicola</name>
    <dbReference type="NCBI Taxonomy" id="930089"/>
    <lineage>
        <taxon>Eukaryota</taxon>
        <taxon>Fungi</taxon>
        <taxon>Dikarya</taxon>
        <taxon>Ascomycota</taxon>
        <taxon>Pezizomycotina</taxon>
        <taxon>Dothideomycetes</taxon>
        <taxon>Pleosporomycetidae</taxon>
        <taxon>Pleosporales</taxon>
        <taxon>Pleosporineae</taxon>
        <taxon>Pleosporaceae</taxon>
        <taxon>Bipolaris</taxon>
    </lineage>
</organism>
<dbReference type="SUPFAM" id="SSF52540">
    <property type="entry name" value="P-loop containing nucleoside triphosphate hydrolases"/>
    <property type="match status" value="1"/>
</dbReference>
<dbReference type="GeneID" id="19147174"/>
<dbReference type="PROSITE" id="PS51194">
    <property type="entry name" value="HELICASE_CTER"/>
    <property type="match status" value="1"/>
</dbReference>
<dbReference type="Gene3D" id="3.40.50.300">
    <property type="entry name" value="P-loop containing nucleotide triphosphate hydrolases"/>
    <property type="match status" value="1"/>
</dbReference>
<dbReference type="InterPro" id="IPR001650">
    <property type="entry name" value="Helicase_C-like"/>
</dbReference>
<gene>
    <name evidence="6" type="ORF">COCCADRAFT_32291</name>
</gene>
<evidence type="ECO:0000256" key="3">
    <source>
        <dbReference type="ARBA" id="ARBA00022840"/>
    </source>
</evidence>
<dbReference type="Pfam" id="PF00271">
    <property type="entry name" value="Helicase_C"/>
    <property type="match status" value="1"/>
</dbReference>
<dbReference type="RefSeq" id="XP_007707039.1">
    <property type="nucleotide sequence ID" value="XM_007708849.1"/>
</dbReference>
<dbReference type="InterPro" id="IPR050628">
    <property type="entry name" value="SNF2_RAD54_helicase_TF"/>
</dbReference>
<dbReference type="AlphaFoldDB" id="W6YGI1"/>
<dbReference type="PANTHER" id="PTHR45626">
    <property type="entry name" value="TRANSCRIPTION TERMINATION FACTOR 2-RELATED"/>
    <property type="match status" value="1"/>
</dbReference>
<dbReference type="GO" id="GO:0008094">
    <property type="term" value="F:ATP-dependent activity, acting on DNA"/>
    <property type="evidence" value="ECO:0007669"/>
    <property type="project" value="TreeGrafter"/>
</dbReference>
<dbReference type="OrthoDB" id="448448at2759"/>
<evidence type="ECO:0000313" key="7">
    <source>
        <dbReference type="Proteomes" id="UP000053841"/>
    </source>
</evidence>
<evidence type="ECO:0000256" key="2">
    <source>
        <dbReference type="ARBA" id="ARBA00022801"/>
    </source>
</evidence>
<evidence type="ECO:0000256" key="1">
    <source>
        <dbReference type="ARBA" id="ARBA00022741"/>
    </source>
</evidence>
<dbReference type="InterPro" id="IPR049730">
    <property type="entry name" value="SNF2/RAD54-like_C"/>
</dbReference>
<dbReference type="HOGENOM" id="CLU_849937_0_0_1"/>
<sequence>MTWAWERTFRLISLIVADRELGRGAKDATGATLILAPVSVMSNWSTQMEHHIKPEHALLISTYESISSDWFSQKSTSLPRKSGPFSIKWLRVILDEGHNIRNPKAKKTVAISNLMAQSRWSLTGTPIINNLKDLYSQVRFLRLSGGIENFDVFHSAPSCVPKRYNVLEAEAKGQLDKYRKSIGKKDAATTYRHLLEILLRSSQVCNRWQLLDENGTVDLTDETKLALQKLLQLSIDSQEDCPICLDISHCKKTIIFSQWPPFLSLFSPHLTAHSYSYTRIDGSMPPSARDTALHTFTSSPITTILLASLSVCSVGLNLVAANQVILSDSWWAPAIEDQAVDRVHWLRQTRETRVWRRVVEGSVEERVLGIQEEKGRVVGVAFGEKEGGLEDLVRLLGTQETQA</sequence>
<proteinExistence type="predicted"/>
<name>W6YGI1_COCC2</name>
<protein>
    <recommendedName>
        <fullName evidence="8">Helicase ATP-binding domain-containing protein</fullName>
    </recommendedName>
</protein>
<dbReference type="EMBL" id="KI964541">
    <property type="protein sequence ID" value="EUC38637.1"/>
    <property type="molecule type" value="Genomic_DNA"/>
</dbReference>
<dbReference type="STRING" id="930089.W6YGI1"/>
<evidence type="ECO:0000259" key="4">
    <source>
        <dbReference type="PROSITE" id="PS51192"/>
    </source>
</evidence>
<dbReference type="GO" id="GO:0006281">
    <property type="term" value="P:DNA repair"/>
    <property type="evidence" value="ECO:0007669"/>
    <property type="project" value="TreeGrafter"/>
</dbReference>
<dbReference type="Proteomes" id="UP000053841">
    <property type="component" value="Unassembled WGS sequence"/>
</dbReference>
<dbReference type="SMART" id="SM00490">
    <property type="entry name" value="HELICc"/>
    <property type="match status" value="1"/>
</dbReference>
<dbReference type="InterPro" id="IPR000330">
    <property type="entry name" value="SNF2_N"/>
</dbReference>
<keyword evidence="1" id="KW-0547">Nucleotide-binding</keyword>
<keyword evidence="7" id="KW-1185">Reference proteome</keyword>
<accession>W6YGI1</accession>
<dbReference type="InterPro" id="IPR038718">
    <property type="entry name" value="SNF2-like_sf"/>
</dbReference>
<evidence type="ECO:0000313" key="6">
    <source>
        <dbReference type="EMBL" id="EUC38637.1"/>
    </source>
</evidence>
<dbReference type="InterPro" id="IPR014001">
    <property type="entry name" value="Helicase_ATP-bd"/>
</dbReference>
<dbReference type="CDD" id="cd18793">
    <property type="entry name" value="SF2_C_SNF"/>
    <property type="match status" value="1"/>
</dbReference>
<dbReference type="GO" id="GO:0016787">
    <property type="term" value="F:hydrolase activity"/>
    <property type="evidence" value="ECO:0007669"/>
    <property type="project" value="UniProtKB-KW"/>
</dbReference>
<keyword evidence="3" id="KW-0067">ATP-binding</keyword>
<dbReference type="eggNOG" id="KOG1001">
    <property type="taxonomic scope" value="Eukaryota"/>
</dbReference>
<reference evidence="6 7" key="1">
    <citation type="journal article" date="2013" name="PLoS Genet.">
        <title>Comparative genome structure, secondary metabolite, and effector coding capacity across Cochliobolus pathogens.</title>
        <authorList>
            <person name="Condon B.J."/>
            <person name="Leng Y."/>
            <person name="Wu D."/>
            <person name="Bushley K.E."/>
            <person name="Ohm R.A."/>
            <person name="Otillar R."/>
            <person name="Martin J."/>
            <person name="Schackwitz W."/>
            <person name="Grimwood J."/>
            <person name="MohdZainudin N."/>
            <person name="Xue C."/>
            <person name="Wang R."/>
            <person name="Manning V.A."/>
            <person name="Dhillon B."/>
            <person name="Tu Z.J."/>
            <person name="Steffenson B.J."/>
            <person name="Salamov A."/>
            <person name="Sun H."/>
            <person name="Lowry S."/>
            <person name="LaButti K."/>
            <person name="Han J."/>
            <person name="Copeland A."/>
            <person name="Lindquist E."/>
            <person name="Barry K."/>
            <person name="Schmutz J."/>
            <person name="Baker S.E."/>
            <person name="Ciuffetti L.M."/>
            <person name="Grigoriev I.V."/>
            <person name="Zhong S."/>
            <person name="Turgeon B.G."/>
        </authorList>
    </citation>
    <scope>NUCLEOTIDE SEQUENCE [LARGE SCALE GENOMIC DNA]</scope>
    <source>
        <strain evidence="6 7">26-R-13</strain>
    </source>
</reference>
<dbReference type="Gene3D" id="3.40.50.10810">
    <property type="entry name" value="Tandem AAA-ATPase domain"/>
    <property type="match status" value="1"/>
</dbReference>
<feature type="domain" description="Helicase C-terminal" evidence="5">
    <location>
        <begin position="229"/>
        <end position="393"/>
    </location>
</feature>
<dbReference type="Pfam" id="PF00176">
    <property type="entry name" value="SNF2-rel_dom"/>
    <property type="match status" value="1"/>
</dbReference>
<evidence type="ECO:0008006" key="8">
    <source>
        <dbReference type="Google" id="ProtNLM"/>
    </source>
</evidence>
<feature type="domain" description="Helicase ATP-binding" evidence="4">
    <location>
        <begin position="1"/>
        <end position="144"/>
    </location>
</feature>
<dbReference type="GO" id="GO:0005634">
    <property type="term" value="C:nucleus"/>
    <property type="evidence" value="ECO:0007669"/>
    <property type="project" value="TreeGrafter"/>
</dbReference>
<dbReference type="InterPro" id="IPR027417">
    <property type="entry name" value="P-loop_NTPase"/>
</dbReference>
<dbReference type="PANTHER" id="PTHR45626:SF11">
    <property type="entry name" value="FAMILY HELICASE, PUTATIVE (AFU_ORTHOLOGUE AFUA_5G06590)-RELATED"/>
    <property type="match status" value="1"/>
</dbReference>
<dbReference type="GO" id="GO:0005524">
    <property type="term" value="F:ATP binding"/>
    <property type="evidence" value="ECO:0007669"/>
    <property type="project" value="UniProtKB-KW"/>
</dbReference>
<dbReference type="KEGG" id="bze:COCCADRAFT_32291"/>
<evidence type="ECO:0000259" key="5">
    <source>
        <dbReference type="PROSITE" id="PS51194"/>
    </source>
</evidence>
<keyword evidence="2" id="KW-0378">Hydrolase</keyword>
<dbReference type="PROSITE" id="PS51192">
    <property type="entry name" value="HELICASE_ATP_BIND_1"/>
    <property type="match status" value="1"/>
</dbReference>